<sequence>MVIQESRKRVYGFKVKGLIYIENNKTIRFISEKIIQKRSKLLRPLHIESGIPLQICYTAQWSKRTEKEN</sequence>
<gene>
    <name evidence="1" type="ORF">DLM78_10925</name>
</gene>
<accession>A0A8B3CQ70</accession>
<comment type="caution">
    <text evidence="1">The sequence shown here is derived from an EMBL/GenBank/DDBJ whole genome shotgun (WGS) entry which is preliminary data.</text>
</comment>
<proteinExistence type="predicted"/>
<evidence type="ECO:0000313" key="1">
    <source>
        <dbReference type="EMBL" id="RHX86340.1"/>
    </source>
</evidence>
<dbReference type="Proteomes" id="UP000266669">
    <property type="component" value="Unassembled WGS sequence"/>
</dbReference>
<organism evidence="1 2">
    <name type="scientific">Leptospira stimsonii</name>
    <dbReference type="NCBI Taxonomy" id="2202203"/>
    <lineage>
        <taxon>Bacteria</taxon>
        <taxon>Pseudomonadati</taxon>
        <taxon>Spirochaetota</taxon>
        <taxon>Spirochaetia</taxon>
        <taxon>Leptospirales</taxon>
        <taxon>Leptospiraceae</taxon>
        <taxon>Leptospira</taxon>
    </lineage>
</organism>
<evidence type="ECO:0000313" key="2">
    <source>
        <dbReference type="Proteomes" id="UP000266669"/>
    </source>
</evidence>
<name>A0A8B3CQ70_9LEPT</name>
<dbReference type="EMBL" id="QHCS01000002">
    <property type="protein sequence ID" value="RHX86340.1"/>
    <property type="molecule type" value="Genomic_DNA"/>
</dbReference>
<protein>
    <submittedName>
        <fullName evidence="1">Uncharacterized protein</fullName>
    </submittedName>
</protein>
<reference evidence="2" key="1">
    <citation type="submission" date="2018-05" db="EMBL/GenBank/DDBJ databases">
        <title>Leptospira yasudae sp. nov. and Leptospira stimsonii sp. nov., two pathogenic species of the genus Leptospira isolated from environmental sources.</title>
        <authorList>
            <person name="Casanovas-Massana A."/>
            <person name="Hamond C."/>
            <person name="Santos L.A."/>
            <person name="Hacker K.P."/>
            <person name="Balassiano I."/>
            <person name="Medeiros M.A."/>
            <person name="Reis M.G."/>
            <person name="Ko A.I."/>
            <person name="Wunder E.A."/>
        </authorList>
    </citation>
    <scope>NUCLEOTIDE SEQUENCE [LARGE SCALE GENOMIC DNA]</scope>
    <source>
        <strain evidence="2">AMB6-RJ</strain>
    </source>
</reference>
<dbReference type="AlphaFoldDB" id="A0A8B3CQ70"/>